<evidence type="ECO:0000313" key="1">
    <source>
        <dbReference type="EMBL" id="AKB12884.1"/>
    </source>
</evidence>
<dbReference type="AlphaFoldDB" id="A0A0E3H8S9"/>
<sequence>MAKSVIVELRAPANFSMQEALDSDVAKLPGFKIDPECGPVPVSPSKETVKNLEIENEKVFLIRGTVEEEKEEELKRLPDVLKVWNDTQIEPF</sequence>
<dbReference type="PATRIC" id="fig|523844.20.peg.1431"/>
<dbReference type="Proteomes" id="UP000066529">
    <property type="component" value="Chromosome"/>
</dbReference>
<name>A0A0E3H8S9_METTT</name>
<dbReference type="KEGG" id="mthr:MSTHT_1126"/>
<protein>
    <submittedName>
        <fullName evidence="1">Uncharacterized protein</fullName>
    </submittedName>
</protein>
<dbReference type="RefSeq" id="WP_048166987.1">
    <property type="nucleotide sequence ID" value="NZ_CP009501.1"/>
</dbReference>
<accession>A0A0E3H8S9</accession>
<proteinExistence type="predicted"/>
<dbReference type="STRING" id="523844.MSTHT_1126"/>
<evidence type="ECO:0000313" key="2">
    <source>
        <dbReference type="Proteomes" id="UP000066529"/>
    </source>
</evidence>
<organism evidence="1 2">
    <name type="scientific">Methanosarcina thermophila (strain ATCC 43570 / DSM 1825 / OCM 12 / VKM B-1830 / TM-1)</name>
    <dbReference type="NCBI Taxonomy" id="523844"/>
    <lineage>
        <taxon>Archaea</taxon>
        <taxon>Methanobacteriati</taxon>
        <taxon>Methanobacteriota</taxon>
        <taxon>Stenosarchaea group</taxon>
        <taxon>Methanomicrobia</taxon>
        <taxon>Methanosarcinales</taxon>
        <taxon>Methanosarcinaceae</taxon>
        <taxon>Methanosarcina</taxon>
    </lineage>
</organism>
<dbReference type="EMBL" id="CP009501">
    <property type="protein sequence ID" value="AKB12884.1"/>
    <property type="molecule type" value="Genomic_DNA"/>
</dbReference>
<gene>
    <name evidence="1" type="ORF">MSTHT_1126</name>
</gene>
<dbReference type="HOGENOM" id="CLU_2406417_0_0_2"/>
<reference evidence="1 2" key="1">
    <citation type="submission" date="2014-07" db="EMBL/GenBank/DDBJ databases">
        <title>Methanogenic archaea and the global carbon cycle.</title>
        <authorList>
            <person name="Henriksen J.R."/>
            <person name="Luke J."/>
            <person name="Reinhart S."/>
            <person name="Benedict M.N."/>
            <person name="Youngblut N.D."/>
            <person name="Metcalf M.E."/>
            <person name="Whitaker R.J."/>
            <person name="Metcalf W.W."/>
        </authorList>
    </citation>
    <scope>NUCLEOTIDE SEQUENCE [LARGE SCALE GENOMIC DNA]</scope>
    <source>
        <strain evidence="2">ATCC 43570 / DSM 1825 / OCM 12 / VKM B-1830 / TM-1</strain>
    </source>
</reference>
<dbReference type="GeneID" id="41603551"/>